<keyword evidence="4 6" id="KW-0472">Membrane</keyword>
<protein>
    <submittedName>
        <fullName evidence="8">Uncharacterized integral membrane protein</fullName>
    </submittedName>
</protein>
<name>A0A1H8ZX00_9GAMM</name>
<dbReference type="Proteomes" id="UP000199233">
    <property type="component" value="Unassembled WGS sequence"/>
</dbReference>
<evidence type="ECO:0000256" key="3">
    <source>
        <dbReference type="ARBA" id="ARBA00022989"/>
    </source>
</evidence>
<evidence type="ECO:0000256" key="5">
    <source>
        <dbReference type="SAM" id="Coils"/>
    </source>
</evidence>
<evidence type="ECO:0000256" key="2">
    <source>
        <dbReference type="ARBA" id="ARBA00022692"/>
    </source>
</evidence>
<dbReference type="EMBL" id="FOFS01000001">
    <property type="protein sequence ID" value="SEP68855.1"/>
    <property type="molecule type" value="Genomic_DNA"/>
</dbReference>
<dbReference type="OrthoDB" id="7066497at2"/>
<feature type="domain" description="Lipopolysaccharide assembly protein A" evidence="7">
    <location>
        <begin position="24"/>
        <end position="85"/>
    </location>
</feature>
<keyword evidence="1" id="KW-1003">Cell membrane</keyword>
<keyword evidence="5" id="KW-0175">Coiled coil</keyword>
<evidence type="ECO:0000259" key="7">
    <source>
        <dbReference type="Pfam" id="PF06305"/>
    </source>
</evidence>
<keyword evidence="2 6" id="KW-0812">Transmembrane</keyword>
<gene>
    <name evidence="8" type="ORF">SAMN04488038_101190</name>
</gene>
<dbReference type="STRING" id="489703.SAMN04488038_101190"/>
<sequence length="100" mass="11010">MSRAFSLIVLLLVLVLGASIGYFNAQAVEFNYLIGSRQLPLIGVLMLAFALGVALSLLAVLARLLAARVELRRLRRQLREAEGELRTLRNLPVTANPEKP</sequence>
<evidence type="ECO:0000313" key="9">
    <source>
        <dbReference type="Proteomes" id="UP000199233"/>
    </source>
</evidence>
<dbReference type="RefSeq" id="WP_093280790.1">
    <property type="nucleotide sequence ID" value="NZ_FOFS01000001.1"/>
</dbReference>
<dbReference type="AlphaFoldDB" id="A0A1H8ZX00"/>
<feature type="coiled-coil region" evidence="5">
    <location>
        <begin position="61"/>
        <end position="91"/>
    </location>
</feature>
<accession>A0A1H8ZX00</accession>
<keyword evidence="3 6" id="KW-1133">Transmembrane helix</keyword>
<evidence type="ECO:0000256" key="1">
    <source>
        <dbReference type="ARBA" id="ARBA00022475"/>
    </source>
</evidence>
<dbReference type="InterPro" id="IPR010445">
    <property type="entry name" value="LapA_dom"/>
</dbReference>
<evidence type="ECO:0000256" key="4">
    <source>
        <dbReference type="ARBA" id="ARBA00023136"/>
    </source>
</evidence>
<organism evidence="8 9">
    <name type="scientific">Solimonas aquatica</name>
    <dbReference type="NCBI Taxonomy" id="489703"/>
    <lineage>
        <taxon>Bacteria</taxon>
        <taxon>Pseudomonadati</taxon>
        <taxon>Pseudomonadota</taxon>
        <taxon>Gammaproteobacteria</taxon>
        <taxon>Nevskiales</taxon>
        <taxon>Nevskiaceae</taxon>
        <taxon>Solimonas</taxon>
    </lineage>
</organism>
<dbReference type="Pfam" id="PF06305">
    <property type="entry name" value="LapA_dom"/>
    <property type="match status" value="1"/>
</dbReference>
<keyword evidence="9" id="KW-1185">Reference proteome</keyword>
<evidence type="ECO:0000256" key="6">
    <source>
        <dbReference type="SAM" id="Phobius"/>
    </source>
</evidence>
<proteinExistence type="predicted"/>
<reference evidence="8 9" key="1">
    <citation type="submission" date="2016-10" db="EMBL/GenBank/DDBJ databases">
        <authorList>
            <person name="de Groot N.N."/>
        </authorList>
    </citation>
    <scope>NUCLEOTIDE SEQUENCE [LARGE SCALE GENOMIC DNA]</scope>
    <source>
        <strain evidence="8 9">DSM 25927</strain>
    </source>
</reference>
<feature type="transmembrane region" description="Helical" evidence="6">
    <location>
        <begin position="41"/>
        <end position="66"/>
    </location>
</feature>
<dbReference type="GO" id="GO:0005886">
    <property type="term" value="C:plasma membrane"/>
    <property type="evidence" value="ECO:0007669"/>
    <property type="project" value="InterPro"/>
</dbReference>
<evidence type="ECO:0000313" key="8">
    <source>
        <dbReference type="EMBL" id="SEP68855.1"/>
    </source>
</evidence>